<sequence length="247" mass="27646">MKLSLATASRCNERLFAFLCLPLLVASCASTPPSIPVDESTSVVGYVREFRKLSASFIDLDAPGRPTRYRQFDSYTYLWMSWPIAPLRSAKPIMLRHGLRQICNARGGTWIGTYCINSSKEFPVLFMAKEGGDAGDFTIEVIEPAPGMVSEEYRLRLAQAGYQTPVESARRLAETQRQFAEKQARIGERGTKVCRDAPPVKLVGFVEDANQDKIKVLVSARYVAGMLTGGFSQYLTWEPKQSWRVCE</sequence>
<comment type="caution">
    <text evidence="1">The sequence shown here is derived from an EMBL/GenBank/DDBJ whole genome shotgun (WGS) entry which is preliminary data.</text>
</comment>
<protein>
    <recommendedName>
        <fullName evidence="3">Lipoprotein</fullName>
    </recommendedName>
</protein>
<name>A0ABT8B4Y7_9NEIS</name>
<keyword evidence="2" id="KW-1185">Reference proteome</keyword>
<gene>
    <name evidence="1" type="ORF">QWZ03_09855</name>
</gene>
<evidence type="ECO:0000313" key="2">
    <source>
        <dbReference type="Proteomes" id="UP001180081"/>
    </source>
</evidence>
<accession>A0ABT8B4Y7</accession>
<proteinExistence type="predicted"/>
<reference evidence="1" key="2">
    <citation type="submission" date="2023-06" db="EMBL/GenBank/DDBJ databases">
        <authorList>
            <person name="Lucena T."/>
            <person name="Sun Q."/>
        </authorList>
    </citation>
    <scope>NUCLEOTIDE SEQUENCE</scope>
    <source>
        <strain evidence="1">CECT 7703</strain>
    </source>
</reference>
<evidence type="ECO:0008006" key="3">
    <source>
        <dbReference type="Google" id="ProtNLM"/>
    </source>
</evidence>
<dbReference type="RefSeq" id="WP_290332545.1">
    <property type="nucleotide sequence ID" value="NZ_JAUFPU010000008.1"/>
</dbReference>
<evidence type="ECO:0000313" key="1">
    <source>
        <dbReference type="EMBL" id="MDN3577069.1"/>
    </source>
</evidence>
<dbReference type="PROSITE" id="PS51257">
    <property type="entry name" value="PROKAR_LIPOPROTEIN"/>
    <property type="match status" value="1"/>
</dbReference>
<dbReference type="Proteomes" id="UP001180081">
    <property type="component" value="Unassembled WGS sequence"/>
</dbReference>
<organism evidence="1 2">
    <name type="scientific">Chitinimonas viridis</name>
    <dbReference type="NCBI Taxonomy" id="664880"/>
    <lineage>
        <taxon>Bacteria</taxon>
        <taxon>Pseudomonadati</taxon>
        <taxon>Pseudomonadota</taxon>
        <taxon>Betaproteobacteria</taxon>
        <taxon>Neisseriales</taxon>
        <taxon>Chitinibacteraceae</taxon>
        <taxon>Chitinimonas</taxon>
    </lineage>
</organism>
<dbReference type="EMBL" id="JAUFPU010000008">
    <property type="protein sequence ID" value="MDN3577069.1"/>
    <property type="molecule type" value="Genomic_DNA"/>
</dbReference>
<reference evidence="1" key="1">
    <citation type="journal article" date="2014" name="Int. J. Syst. Evol. Microbiol.">
        <title>Complete genome of a new Firmicutes species belonging to the dominant human colonic microbiota ('Ruminococcus bicirculans') reveals two chromosomes and a selective capacity to utilize plant glucans.</title>
        <authorList>
            <consortium name="NISC Comparative Sequencing Program"/>
            <person name="Wegmann U."/>
            <person name="Louis P."/>
            <person name="Goesmann A."/>
            <person name="Henrissat B."/>
            <person name="Duncan S.H."/>
            <person name="Flint H.J."/>
        </authorList>
    </citation>
    <scope>NUCLEOTIDE SEQUENCE</scope>
    <source>
        <strain evidence="1">CECT 7703</strain>
    </source>
</reference>